<dbReference type="RefSeq" id="XP_009165570.1">
    <property type="nucleotide sequence ID" value="XM_009167306.1"/>
</dbReference>
<dbReference type="Proteomes" id="UP000054324">
    <property type="component" value="Unassembled WGS sequence"/>
</dbReference>
<reference evidence="4 5" key="1">
    <citation type="submission" date="2013-11" db="EMBL/GenBank/DDBJ databases">
        <title>Opisthorchis viverrini - life in the bile duct.</title>
        <authorList>
            <person name="Young N.D."/>
            <person name="Nagarajan N."/>
            <person name="Lin S.J."/>
            <person name="Korhonen P.K."/>
            <person name="Jex A.R."/>
            <person name="Hall R.S."/>
            <person name="Safavi-Hemami H."/>
            <person name="Kaewkong W."/>
            <person name="Bertrand D."/>
            <person name="Gao S."/>
            <person name="Seet Q."/>
            <person name="Wongkham S."/>
            <person name="Teh B.T."/>
            <person name="Wongkham C."/>
            <person name="Intapan P.M."/>
            <person name="Maleewong W."/>
            <person name="Yang X."/>
            <person name="Hu M."/>
            <person name="Wang Z."/>
            <person name="Hofmann A."/>
            <person name="Sternberg P.W."/>
            <person name="Tan P."/>
            <person name="Wang J."/>
            <person name="Gasser R.B."/>
        </authorList>
    </citation>
    <scope>NUCLEOTIDE SEQUENCE [LARGE SCALE GENOMIC DNA]</scope>
</reference>
<organism evidence="4 5">
    <name type="scientific">Opisthorchis viverrini</name>
    <name type="common">Southeast Asian liver fluke</name>
    <dbReference type="NCBI Taxonomy" id="6198"/>
    <lineage>
        <taxon>Eukaryota</taxon>
        <taxon>Metazoa</taxon>
        <taxon>Spiralia</taxon>
        <taxon>Lophotrochozoa</taxon>
        <taxon>Platyhelminthes</taxon>
        <taxon>Trematoda</taxon>
        <taxon>Digenea</taxon>
        <taxon>Opisthorchiida</taxon>
        <taxon>Opisthorchiata</taxon>
        <taxon>Opisthorchiidae</taxon>
        <taxon>Opisthorchis</taxon>
    </lineage>
</organism>
<dbReference type="AlphaFoldDB" id="A0A074ZUD5"/>
<dbReference type="KEGG" id="ovi:T265_02942"/>
<dbReference type="PANTHER" id="PTHR16166">
    <property type="entry name" value="VACUOLAR PROTEIN SORTING-ASSOCIATED PROTEIN VPS13"/>
    <property type="match status" value="1"/>
</dbReference>
<protein>
    <recommendedName>
        <fullName evidence="3">Chorein N-terminal domain-containing protein</fullName>
    </recommendedName>
</protein>
<keyword evidence="5" id="KW-1185">Reference proteome</keyword>
<keyword evidence="2" id="KW-0813">Transport</keyword>
<dbReference type="OrthoDB" id="428159at2759"/>
<evidence type="ECO:0000256" key="1">
    <source>
        <dbReference type="ARBA" id="ARBA00006545"/>
    </source>
</evidence>
<proteinExistence type="inferred from homology"/>
<sequence length="172" mass="18939">MVFESLIVDLINKYAGDYIEALNASQLKIGLLGGNAQLENLDIKPNAFDSLNLPVKVLQGHISGLCCFALLVGSLTLKIPFKNLYTEPTVAELDGLYVLVVPNSGRIFHVTRPLTCTIAVKYDEEKEKIYRRDSKMKELRDIEEARAQSGRAGTCCISCMLVVIRSEGSSEA</sequence>
<accession>A0A074ZUD5</accession>
<name>A0A074ZUD5_OPIVI</name>
<dbReference type="InterPro" id="IPR026847">
    <property type="entry name" value="VPS13"/>
</dbReference>
<dbReference type="GeneID" id="20317130"/>
<evidence type="ECO:0000256" key="2">
    <source>
        <dbReference type="ARBA" id="ARBA00022448"/>
    </source>
</evidence>
<feature type="domain" description="Chorein N-terminal" evidence="3">
    <location>
        <begin position="2"/>
        <end position="147"/>
    </location>
</feature>
<dbReference type="GO" id="GO:0045053">
    <property type="term" value="P:protein retention in Golgi apparatus"/>
    <property type="evidence" value="ECO:0007669"/>
    <property type="project" value="TreeGrafter"/>
</dbReference>
<gene>
    <name evidence="4" type="ORF">T265_02942</name>
</gene>
<dbReference type="STRING" id="6198.A0A074ZUD5"/>
<dbReference type="EMBL" id="KL596657">
    <property type="protein sequence ID" value="KER30706.1"/>
    <property type="molecule type" value="Genomic_DNA"/>
</dbReference>
<dbReference type="Pfam" id="PF12624">
    <property type="entry name" value="VPS13_N"/>
    <property type="match status" value="1"/>
</dbReference>
<dbReference type="GO" id="GO:0006623">
    <property type="term" value="P:protein targeting to vacuole"/>
    <property type="evidence" value="ECO:0007669"/>
    <property type="project" value="TreeGrafter"/>
</dbReference>
<dbReference type="CTD" id="20317130"/>
<evidence type="ECO:0000259" key="3">
    <source>
        <dbReference type="Pfam" id="PF12624"/>
    </source>
</evidence>
<evidence type="ECO:0000313" key="5">
    <source>
        <dbReference type="Proteomes" id="UP000054324"/>
    </source>
</evidence>
<comment type="similarity">
    <text evidence="1">Belongs to the VPS13 family.</text>
</comment>
<evidence type="ECO:0000313" key="4">
    <source>
        <dbReference type="EMBL" id="KER30706.1"/>
    </source>
</evidence>
<dbReference type="InterPro" id="IPR026854">
    <property type="entry name" value="VPS13_N"/>
</dbReference>
<dbReference type="PANTHER" id="PTHR16166:SF93">
    <property type="entry name" value="INTERMEMBRANE LIPID TRANSFER PROTEIN VPS13"/>
    <property type="match status" value="1"/>
</dbReference>